<comment type="caution">
    <text evidence="2">The sequence shown here is derived from an EMBL/GenBank/DDBJ whole genome shotgun (WGS) entry which is preliminary data.</text>
</comment>
<evidence type="ECO:0000313" key="3">
    <source>
        <dbReference type="Proteomes" id="UP000070373"/>
    </source>
</evidence>
<dbReference type="EMBL" id="LHXN01000071">
    <property type="protein sequence ID" value="KXA92187.1"/>
    <property type="molecule type" value="Genomic_DNA"/>
</dbReference>
<dbReference type="Proteomes" id="UP000070373">
    <property type="component" value="Unassembled WGS sequence"/>
</dbReference>
<name>A0A133UDB9_9EURY</name>
<feature type="compositionally biased region" description="Basic and acidic residues" evidence="1">
    <location>
        <begin position="17"/>
        <end position="37"/>
    </location>
</feature>
<accession>A0A133UDB9</accession>
<feature type="compositionally biased region" description="Polar residues" evidence="1">
    <location>
        <begin position="1"/>
        <end position="13"/>
    </location>
</feature>
<evidence type="ECO:0000313" key="2">
    <source>
        <dbReference type="EMBL" id="KXA92187.1"/>
    </source>
</evidence>
<organism evidence="2 3">
    <name type="scientific">candidate division MSBL1 archaeon SCGC-AAA259E17</name>
    <dbReference type="NCBI Taxonomy" id="1698263"/>
    <lineage>
        <taxon>Archaea</taxon>
        <taxon>Methanobacteriati</taxon>
        <taxon>Methanobacteriota</taxon>
        <taxon>candidate division MSBL1</taxon>
    </lineage>
</organism>
<keyword evidence="3" id="KW-1185">Reference proteome</keyword>
<dbReference type="AlphaFoldDB" id="A0A133UDB9"/>
<sequence>MDKLSSFGSSNPDMTEGEIREKLGKHHGGDWTGRDLVRIGSDQGRGGDEGVFFYFLTGSPPKGYAIYVPSLRLLSFYDAFGKRFRIMDEVAEIEEREETLVRHAKAREEEG</sequence>
<evidence type="ECO:0000256" key="1">
    <source>
        <dbReference type="SAM" id="MobiDB-lite"/>
    </source>
</evidence>
<gene>
    <name evidence="2" type="ORF">AKJ64_03810</name>
</gene>
<reference evidence="2 3" key="1">
    <citation type="journal article" date="2016" name="Sci. Rep.">
        <title>Metabolic traits of an uncultured archaeal lineage -MSBL1- from brine pools of the Red Sea.</title>
        <authorList>
            <person name="Mwirichia R."/>
            <person name="Alam I."/>
            <person name="Rashid M."/>
            <person name="Vinu M."/>
            <person name="Ba-Alawi W."/>
            <person name="Anthony Kamau A."/>
            <person name="Kamanda Ngugi D."/>
            <person name="Goker M."/>
            <person name="Klenk H.P."/>
            <person name="Bajic V."/>
            <person name="Stingl U."/>
        </authorList>
    </citation>
    <scope>NUCLEOTIDE SEQUENCE [LARGE SCALE GENOMIC DNA]</scope>
    <source>
        <strain evidence="2">SCGC-AAA259E17</strain>
    </source>
</reference>
<protein>
    <submittedName>
        <fullName evidence="2">Uncharacterized protein</fullName>
    </submittedName>
</protein>
<feature type="region of interest" description="Disordered" evidence="1">
    <location>
        <begin position="1"/>
        <end position="46"/>
    </location>
</feature>
<proteinExistence type="predicted"/>